<evidence type="ECO:0000313" key="1">
    <source>
        <dbReference type="EMBL" id="KAI0042655.1"/>
    </source>
</evidence>
<gene>
    <name evidence="1" type="ORF">FA95DRAFT_1610025</name>
</gene>
<dbReference type="EMBL" id="MU276054">
    <property type="protein sequence ID" value="KAI0042655.1"/>
    <property type="molecule type" value="Genomic_DNA"/>
</dbReference>
<dbReference type="Proteomes" id="UP000814033">
    <property type="component" value="Unassembled WGS sequence"/>
</dbReference>
<name>A0ACB8RFH3_9AGAM</name>
<organism evidence="1 2">
    <name type="scientific">Auriscalpium vulgare</name>
    <dbReference type="NCBI Taxonomy" id="40419"/>
    <lineage>
        <taxon>Eukaryota</taxon>
        <taxon>Fungi</taxon>
        <taxon>Dikarya</taxon>
        <taxon>Basidiomycota</taxon>
        <taxon>Agaricomycotina</taxon>
        <taxon>Agaricomycetes</taxon>
        <taxon>Russulales</taxon>
        <taxon>Auriscalpiaceae</taxon>
        <taxon>Auriscalpium</taxon>
    </lineage>
</organism>
<proteinExistence type="predicted"/>
<reference evidence="1" key="2">
    <citation type="journal article" date="2022" name="New Phytol.">
        <title>Evolutionary transition to the ectomycorrhizal habit in the genomes of a hyperdiverse lineage of mushroom-forming fungi.</title>
        <authorList>
            <person name="Looney B."/>
            <person name="Miyauchi S."/>
            <person name="Morin E."/>
            <person name="Drula E."/>
            <person name="Courty P.E."/>
            <person name="Kohler A."/>
            <person name="Kuo A."/>
            <person name="LaButti K."/>
            <person name="Pangilinan J."/>
            <person name="Lipzen A."/>
            <person name="Riley R."/>
            <person name="Andreopoulos W."/>
            <person name="He G."/>
            <person name="Johnson J."/>
            <person name="Nolan M."/>
            <person name="Tritt A."/>
            <person name="Barry K.W."/>
            <person name="Grigoriev I.V."/>
            <person name="Nagy L.G."/>
            <person name="Hibbett D."/>
            <person name="Henrissat B."/>
            <person name="Matheny P.B."/>
            <person name="Labbe J."/>
            <person name="Martin F.M."/>
        </authorList>
    </citation>
    <scope>NUCLEOTIDE SEQUENCE</scope>
    <source>
        <strain evidence="1">FP105234-sp</strain>
    </source>
</reference>
<keyword evidence="2" id="KW-1185">Reference proteome</keyword>
<sequence length="751" mass="83609">MSATFSSAASAASDVSSALTDERTAAVGLSDPRYAEGRRRKLDLINPLRGTGAQIDLDLPVIAVLGSQSAGKSSLIEAISGITLPRAAGTCTRCPTECFLSYSVEPWRCVVTLHMVVDEYGKSLGTSRTIPFGEPMFRKSEVTERIRRAQRAILNPRIDPLNFLIVNVEESEENQLSFSANSVCLQICGRDVDDLSFVDLPGLIPGGDPVDSALVQSLAEMYITKPSCIILLTVTCETDYENQGSHRLAAKFDAQGSRTIGVLTKPDRIPAGEEDRWLTLIKDEAGIPWYSVKNPGSQAISNGISWEVARAEEREYYSQTPPWSELDWVYRQRLGTDKLTRCLSDILSQLISRRLPELQNELDSLLNKTTDAIARLPKPPPDEPVAEILRLVSRFTRAVEKQIEGTPSPEGLLQGLREPQATFQTVIRKTAPDFRPHKRPGRDDETPPATVPGFLANEEVGGDFVPENDSKAIFVDDVMKRAEMAVTRELPNNYPFLVKKEYISAIVRFWDAPSKRLFEITKKTLVTQVMAVVEDHFGQFVEGGLKQRVTNIIQKYISTIAEDTVRRIDFVLQSEREPFTRNVHYFMDYRAKFLAFYKGNRQENGFVKNLTESEQGGNEGLAASLGKAISGLAELGLHGVQPDSLTRLLPSDPMEAAVEIMADVRAYFQVAYKRFVDNVPMTIDQTLLRGLSSGLEGALFNGLGVNGPKGYENCRRLLQEPPDVMERRKELQKRQDRLLSAKDELEMVFAV</sequence>
<reference evidence="1" key="1">
    <citation type="submission" date="2021-02" db="EMBL/GenBank/DDBJ databases">
        <authorList>
            <consortium name="DOE Joint Genome Institute"/>
            <person name="Ahrendt S."/>
            <person name="Looney B.P."/>
            <person name="Miyauchi S."/>
            <person name="Morin E."/>
            <person name="Drula E."/>
            <person name="Courty P.E."/>
            <person name="Chicoki N."/>
            <person name="Fauchery L."/>
            <person name="Kohler A."/>
            <person name="Kuo A."/>
            <person name="Labutti K."/>
            <person name="Pangilinan J."/>
            <person name="Lipzen A."/>
            <person name="Riley R."/>
            <person name="Andreopoulos W."/>
            <person name="He G."/>
            <person name="Johnson J."/>
            <person name="Barry K.W."/>
            <person name="Grigoriev I.V."/>
            <person name="Nagy L."/>
            <person name="Hibbett D."/>
            <person name="Henrissat B."/>
            <person name="Matheny P.B."/>
            <person name="Labbe J."/>
            <person name="Martin F."/>
        </authorList>
    </citation>
    <scope>NUCLEOTIDE SEQUENCE</scope>
    <source>
        <strain evidence="1">FP105234-sp</strain>
    </source>
</reference>
<comment type="caution">
    <text evidence="1">The sequence shown here is derived from an EMBL/GenBank/DDBJ whole genome shotgun (WGS) entry which is preliminary data.</text>
</comment>
<accession>A0ACB8RFH3</accession>
<evidence type="ECO:0000313" key="2">
    <source>
        <dbReference type="Proteomes" id="UP000814033"/>
    </source>
</evidence>
<protein>
    <submittedName>
        <fullName evidence="1">Uncharacterized protein</fullName>
    </submittedName>
</protein>